<dbReference type="InterPro" id="IPR024171">
    <property type="entry name" value="SRK-like_kinase"/>
</dbReference>
<evidence type="ECO:0000256" key="8">
    <source>
        <dbReference type="ARBA" id="ARBA00022777"/>
    </source>
</evidence>
<comment type="catalytic activity">
    <reaction evidence="15 17">
        <text>L-threonyl-[protein] + ATP = O-phospho-L-threonyl-[protein] + ADP + H(+)</text>
        <dbReference type="Rhea" id="RHEA:46608"/>
        <dbReference type="Rhea" id="RHEA-COMP:11060"/>
        <dbReference type="Rhea" id="RHEA-COMP:11605"/>
        <dbReference type="ChEBI" id="CHEBI:15378"/>
        <dbReference type="ChEBI" id="CHEBI:30013"/>
        <dbReference type="ChEBI" id="CHEBI:30616"/>
        <dbReference type="ChEBI" id="CHEBI:61977"/>
        <dbReference type="ChEBI" id="CHEBI:456216"/>
        <dbReference type="EC" id="2.7.11.1"/>
    </reaction>
</comment>
<evidence type="ECO:0000256" key="21">
    <source>
        <dbReference type="SAM" id="SignalP"/>
    </source>
</evidence>
<dbReference type="CDD" id="cd00053">
    <property type="entry name" value="EGF"/>
    <property type="match status" value="1"/>
</dbReference>
<dbReference type="SUPFAM" id="SSF51110">
    <property type="entry name" value="alpha-D-mannose-specific plant lectins"/>
    <property type="match status" value="1"/>
</dbReference>
<dbReference type="GO" id="GO:0004674">
    <property type="term" value="F:protein serine/threonine kinase activity"/>
    <property type="evidence" value="ECO:0007669"/>
    <property type="project" value="UniProtKB-KW"/>
</dbReference>
<dbReference type="InParanoid" id="A0A6I9RRF3"/>
<dbReference type="Gene3D" id="2.90.10.10">
    <property type="entry name" value="Bulb-type lectin domain"/>
    <property type="match status" value="2"/>
</dbReference>
<keyword evidence="13 27" id="KW-0675">Receptor</keyword>
<evidence type="ECO:0000259" key="22">
    <source>
        <dbReference type="PROSITE" id="PS50011"/>
    </source>
</evidence>
<feature type="binding site" evidence="19">
    <location>
        <position position="540"/>
    </location>
    <ligand>
        <name>ATP</name>
        <dbReference type="ChEBI" id="CHEBI:30616"/>
    </ligand>
</feature>
<keyword evidence="2 17" id="KW-0723">Serine/threonine-protein kinase</keyword>
<dbReference type="Gene3D" id="1.10.510.10">
    <property type="entry name" value="Transferase(Phosphotransferase) domain 1"/>
    <property type="match status" value="1"/>
</dbReference>
<evidence type="ECO:0000256" key="19">
    <source>
        <dbReference type="PROSITE-ProRule" id="PRU10141"/>
    </source>
</evidence>
<protein>
    <recommendedName>
        <fullName evidence="17">Receptor-like serine/threonine-protein kinase</fullName>
        <ecNumber evidence="17">2.7.11.1</ecNumber>
    </recommendedName>
</protein>
<keyword evidence="3 18" id="KW-0245">EGF-like domain</keyword>
<evidence type="ECO:0000313" key="27">
    <source>
        <dbReference type="RefSeq" id="XP_010931186.1"/>
    </source>
</evidence>
<dbReference type="SMART" id="SM00108">
    <property type="entry name" value="B_lectin"/>
    <property type="match status" value="1"/>
</dbReference>
<dbReference type="PROSITE" id="PS50948">
    <property type="entry name" value="PAN"/>
    <property type="match status" value="1"/>
</dbReference>
<keyword evidence="5 20" id="KW-0812">Transmembrane</keyword>
<evidence type="ECO:0000256" key="13">
    <source>
        <dbReference type="ARBA" id="ARBA00023170"/>
    </source>
</evidence>
<evidence type="ECO:0000256" key="6">
    <source>
        <dbReference type="ARBA" id="ARBA00022729"/>
    </source>
</evidence>
<dbReference type="PIRSF" id="PIRSF000641">
    <property type="entry name" value="SRK"/>
    <property type="match status" value="1"/>
</dbReference>
<evidence type="ECO:0000256" key="20">
    <source>
        <dbReference type="SAM" id="Phobius"/>
    </source>
</evidence>
<dbReference type="InterPro" id="IPR017441">
    <property type="entry name" value="Protein_kinase_ATP_BS"/>
</dbReference>
<dbReference type="PROSITE" id="PS50011">
    <property type="entry name" value="PROTEIN_KINASE_DOM"/>
    <property type="match status" value="1"/>
</dbReference>
<dbReference type="PROSITE" id="PS50026">
    <property type="entry name" value="EGF_3"/>
    <property type="match status" value="1"/>
</dbReference>
<keyword evidence="12" id="KW-1015">Disulfide bond</keyword>
<dbReference type="KEGG" id="egu:105052166"/>
<evidence type="ECO:0000256" key="2">
    <source>
        <dbReference type="ARBA" id="ARBA00022527"/>
    </source>
</evidence>
<dbReference type="CDD" id="cd00028">
    <property type="entry name" value="B_lectin"/>
    <property type="match status" value="1"/>
</dbReference>
<dbReference type="PANTHER" id="PTHR47974:SF4">
    <property type="entry name" value="RECEPTOR-LIKE SERINE_THREONINE-PROTEIN KINASE"/>
    <property type="match status" value="1"/>
</dbReference>
<proteinExistence type="inferred from homology"/>
<keyword evidence="14" id="KW-0325">Glycoprotein</keyword>
<feature type="domain" description="Bulb-type lectin" evidence="24">
    <location>
        <begin position="31"/>
        <end position="150"/>
    </location>
</feature>
<dbReference type="InterPro" id="IPR001480">
    <property type="entry name" value="Bulb-type_lectin_dom"/>
</dbReference>
<dbReference type="InterPro" id="IPR008271">
    <property type="entry name" value="Ser/Thr_kinase_AS"/>
</dbReference>
<dbReference type="RefSeq" id="XP_010931186.1">
    <property type="nucleotide sequence ID" value="XM_010932884.3"/>
</dbReference>
<comment type="subcellular location">
    <subcellularLocation>
        <location evidence="1">Membrane</location>
        <topology evidence="1">Single-pass type I membrane protein</topology>
    </subcellularLocation>
</comment>
<keyword evidence="4 17" id="KW-0808">Transferase</keyword>
<dbReference type="CDD" id="cd01098">
    <property type="entry name" value="PAN_AP_plant"/>
    <property type="match status" value="1"/>
</dbReference>
<name>A0A6I9RRF3_ELAGV</name>
<evidence type="ECO:0000256" key="3">
    <source>
        <dbReference type="ARBA" id="ARBA00022536"/>
    </source>
</evidence>
<evidence type="ECO:0000256" key="16">
    <source>
        <dbReference type="ARBA" id="ARBA00048679"/>
    </source>
</evidence>
<feature type="chain" id="PRO_5026654533" description="Receptor-like serine/threonine-protein kinase" evidence="21">
    <location>
        <begin position="27"/>
        <end position="815"/>
    </location>
</feature>
<accession>A0A6I9RRF3</accession>
<dbReference type="Gene3D" id="3.30.200.20">
    <property type="entry name" value="Phosphorylase Kinase, domain 1"/>
    <property type="match status" value="1"/>
</dbReference>
<feature type="signal peptide" evidence="21">
    <location>
        <begin position="1"/>
        <end position="26"/>
    </location>
</feature>
<keyword evidence="9 17" id="KW-0067">ATP-binding</keyword>
<dbReference type="PROSITE" id="PS50927">
    <property type="entry name" value="BULB_LECTIN"/>
    <property type="match status" value="1"/>
</dbReference>
<keyword evidence="26" id="KW-1185">Reference proteome</keyword>
<dbReference type="GeneID" id="105052166"/>
<dbReference type="SMART" id="SM00220">
    <property type="entry name" value="S_TKc"/>
    <property type="match status" value="1"/>
</dbReference>
<evidence type="ECO:0000256" key="15">
    <source>
        <dbReference type="ARBA" id="ARBA00047899"/>
    </source>
</evidence>
<keyword evidence="7 17" id="KW-0547">Nucleotide-binding</keyword>
<dbReference type="GO" id="GO:0005524">
    <property type="term" value="F:ATP binding"/>
    <property type="evidence" value="ECO:0007669"/>
    <property type="project" value="UniProtKB-UniRule"/>
</dbReference>
<dbReference type="InterPro" id="IPR000858">
    <property type="entry name" value="S_locus_glycoprot_dom"/>
</dbReference>
<evidence type="ECO:0000256" key="11">
    <source>
        <dbReference type="ARBA" id="ARBA00023136"/>
    </source>
</evidence>
<comment type="similarity">
    <text evidence="17">Belongs to the protein kinase superfamily. Ser/Thr protein kinase family.</text>
</comment>
<dbReference type="Pfam" id="PF00069">
    <property type="entry name" value="Pkinase"/>
    <property type="match status" value="1"/>
</dbReference>
<dbReference type="FunFam" id="1.10.510.10:FF:000302">
    <property type="entry name" value="Serine/threonine-protein kinase"/>
    <property type="match status" value="1"/>
</dbReference>
<dbReference type="InterPro" id="IPR036426">
    <property type="entry name" value="Bulb-type_lectin_dom_sf"/>
</dbReference>
<dbReference type="GO" id="GO:0051707">
    <property type="term" value="P:response to other organism"/>
    <property type="evidence" value="ECO:0007669"/>
    <property type="project" value="UniProtKB-ARBA"/>
</dbReference>
<evidence type="ECO:0000259" key="25">
    <source>
        <dbReference type="PROSITE" id="PS50948"/>
    </source>
</evidence>
<keyword evidence="10 20" id="KW-1133">Transmembrane helix</keyword>
<dbReference type="GO" id="GO:0048544">
    <property type="term" value="P:recognition of pollen"/>
    <property type="evidence" value="ECO:0007669"/>
    <property type="project" value="InterPro"/>
</dbReference>
<dbReference type="Gene3D" id="3.50.4.10">
    <property type="entry name" value="Hepatocyte Growth Factor"/>
    <property type="match status" value="1"/>
</dbReference>
<dbReference type="Pfam" id="PF01453">
    <property type="entry name" value="B_lectin"/>
    <property type="match status" value="1"/>
</dbReference>
<evidence type="ECO:0000256" key="18">
    <source>
        <dbReference type="PROSITE-ProRule" id="PRU00076"/>
    </source>
</evidence>
<dbReference type="Proteomes" id="UP000504607">
    <property type="component" value="Chromosome 10"/>
</dbReference>
<dbReference type="InterPro" id="IPR011009">
    <property type="entry name" value="Kinase-like_dom_sf"/>
</dbReference>
<dbReference type="SUPFAM" id="SSF56112">
    <property type="entry name" value="Protein kinase-like (PK-like)"/>
    <property type="match status" value="1"/>
</dbReference>
<comment type="catalytic activity">
    <reaction evidence="16 17">
        <text>L-seryl-[protein] + ATP = O-phospho-L-seryl-[protein] + ADP + H(+)</text>
        <dbReference type="Rhea" id="RHEA:17989"/>
        <dbReference type="Rhea" id="RHEA-COMP:9863"/>
        <dbReference type="Rhea" id="RHEA-COMP:11604"/>
        <dbReference type="ChEBI" id="CHEBI:15378"/>
        <dbReference type="ChEBI" id="CHEBI:29999"/>
        <dbReference type="ChEBI" id="CHEBI:30616"/>
        <dbReference type="ChEBI" id="CHEBI:83421"/>
        <dbReference type="ChEBI" id="CHEBI:456216"/>
        <dbReference type="EC" id="2.7.11.1"/>
    </reaction>
</comment>
<evidence type="ECO:0000256" key="9">
    <source>
        <dbReference type="ARBA" id="ARBA00022840"/>
    </source>
</evidence>
<evidence type="ECO:0000256" key="7">
    <source>
        <dbReference type="ARBA" id="ARBA00022741"/>
    </source>
</evidence>
<dbReference type="PROSITE" id="PS00107">
    <property type="entry name" value="PROTEIN_KINASE_ATP"/>
    <property type="match status" value="1"/>
</dbReference>
<evidence type="ECO:0000256" key="12">
    <source>
        <dbReference type="ARBA" id="ARBA00023157"/>
    </source>
</evidence>
<dbReference type="PANTHER" id="PTHR47974">
    <property type="entry name" value="OS07G0415500 PROTEIN"/>
    <property type="match status" value="1"/>
</dbReference>
<feature type="domain" description="Apple" evidence="25">
    <location>
        <begin position="333"/>
        <end position="411"/>
    </location>
</feature>
<evidence type="ECO:0000313" key="26">
    <source>
        <dbReference type="Proteomes" id="UP000504607"/>
    </source>
</evidence>
<dbReference type="FunFam" id="2.90.10.10:FF:000006">
    <property type="entry name" value="Serine/threonine-protein kinase"/>
    <property type="match status" value="1"/>
</dbReference>
<sequence>MRNPTMSTIVIPHFLIFLLLLPFVSPAPRISLTSHSFLSVGDDSDILISQGKSFACGFNKVGTNAFTFSIWFLNSKNKTVVWTANRDHPVNGHGSRVTMRKDGNLVLTDYDDTVFWSTNTSSTRSEAQLLDTGNLVVKDKDGEVLWQSFDYPTDTLLPNQVLNRTSRLVSAAAKGLLASGPYKSYFDSNNVLILIYDTPEFASIYWPDPGHIVWENGRSSYNSSRYAVLDDLGKFVSSDNLTIRASDLGPGIRRRLTLDYDGNLRLYSLNEWTEEWSISWVALSSICLVHSLCGRNGICVYTPTPHCTCPPGFEMNDTSDWSKGCKRKYNIDCDKSHQVEFFGLPETDFWGSDFNYTPSLSFRACMKICEVDCSCEAFGYKKGTGKCYPKTALHNGKSHPGVDNNIFLKFPRYVNTSNFTSRLQGLEHICNVTEESTPSSPLHRKSIGKKNWAYFYGFISAFFVIELLFVSFGWWFIFRREKHSSPMEEGYKAMSSQFRRFTYKELKRATRNFKEELGMGGSGVVYKGVLDDERVVAIKKLEDVIQGEEEFRAELSLIGRIYHMNLVRMWGFCLERSRRLLVSEFVENGSLDKVLFNGDGTASFLRWRDRFKIALGVAKGLAYLHHECLEWVIHCDVKPENILLGQDFEPKIADFGLAKLLNRGGSGQSLSRIQGTRGYLAPEWASSLPITGKVDVYSYGVVLLELVKGVRVSGWKIGREEEVEMVLRGSLKLLKENLESGEESWIEDFVDSRLDGQFNIKQALMMVETAVCCLEEERSKRPSMESVVQMLLLSDDELHSHAPSFEEVGHEVVNV</sequence>
<evidence type="ECO:0000256" key="14">
    <source>
        <dbReference type="ARBA" id="ARBA00023180"/>
    </source>
</evidence>
<dbReference type="AlphaFoldDB" id="A0A6I9RRF3"/>
<reference evidence="27" key="1">
    <citation type="submission" date="2025-08" db="UniProtKB">
        <authorList>
            <consortium name="RefSeq"/>
        </authorList>
    </citation>
    <scope>IDENTIFICATION</scope>
</reference>
<evidence type="ECO:0000256" key="17">
    <source>
        <dbReference type="PIRNR" id="PIRNR000641"/>
    </source>
</evidence>
<dbReference type="InterPro" id="IPR000719">
    <property type="entry name" value="Prot_kinase_dom"/>
</dbReference>
<evidence type="ECO:0000259" key="24">
    <source>
        <dbReference type="PROSITE" id="PS50927"/>
    </source>
</evidence>
<dbReference type="OrthoDB" id="619632at2759"/>
<evidence type="ECO:0000256" key="10">
    <source>
        <dbReference type="ARBA" id="ARBA00022989"/>
    </source>
</evidence>
<organism evidence="26 27">
    <name type="scientific">Elaeis guineensis var. tenera</name>
    <name type="common">Oil palm</name>
    <dbReference type="NCBI Taxonomy" id="51953"/>
    <lineage>
        <taxon>Eukaryota</taxon>
        <taxon>Viridiplantae</taxon>
        <taxon>Streptophyta</taxon>
        <taxon>Embryophyta</taxon>
        <taxon>Tracheophyta</taxon>
        <taxon>Spermatophyta</taxon>
        <taxon>Magnoliopsida</taxon>
        <taxon>Liliopsida</taxon>
        <taxon>Arecaceae</taxon>
        <taxon>Arecoideae</taxon>
        <taxon>Cocoseae</taxon>
        <taxon>Elaeidinae</taxon>
        <taxon>Elaeis</taxon>
    </lineage>
</organism>
<dbReference type="InterPro" id="IPR003609">
    <property type="entry name" value="Pan_app"/>
</dbReference>
<comment type="caution">
    <text evidence="18">Lacks conserved residue(s) required for the propagation of feature annotation.</text>
</comment>
<gene>
    <name evidence="27" type="primary">LOC105052166</name>
</gene>
<dbReference type="EC" id="2.7.11.1" evidence="17"/>
<keyword evidence="8 17" id="KW-0418">Kinase</keyword>
<dbReference type="FunFam" id="3.30.200.20:FF:000059">
    <property type="entry name" value="S-receptor-like serine/threonine-protein kinase"/>
    <property type="match status" value="1"/>
</dbReference>
<evidence type="ECO:0000256" key="4">
    <source>
        <dbReference type="ARBA" id="ARBA00022679"/>
    </source>
</evidence>
<feature type="transmembrane region" description="Helical" evidence="20">
    <location>
        <begin position="452"/>
        <end position="477"/>
    </location>
</feature>
<dbReference type="CDD" id="cd14066">
    <property type="entry name" value="STKc_IRAK"/>
    <property type="match status" value="1"/>
</dbReference>
<dbReference type="PROSITE" id="PS00108">
    <property type="entry name" value="PROTEIN_KINASE_ST"/>
    <property type="match status" value="1"/>
</dbReference>
<dbReference type="InterPro" id="IPR000742">
    <property type="entry name" value="EGF"/>
</dbReference>
<keyword evidence="6 21" id="KW-0732">Signal</keyword>
<keyword evidence="11 20" id="KW-0472">Membrane</keyword>
<evidence type="ECO:0000256" key="1">
    <source>
        <dbReference type="ARBA" id="ARBA00004479"/>
    </source>
</evidence>
<evidence type="ECO:0000256" key="5">
    <source>
        <dbReference type="ARBA" id="ARBA00022692"/>
    </source>
</evidence>
<feature type="domain" description="EGF-like" evidence="23">
    <location>
        <begin position="283"/>
        <end position="319"/>
    </location>
</feature>
<dbReference type="GO" id="GO:0016020">
    <property type="term" value="C:membrane"/>
    <property type="evidence" value="ECO:0007669"/>
    <property type="project" value="UniProtKB-SubCell"/>
</dbReference>
<dbReference type="Pfam" id="PF00954">
    <property type="entry name" value="S_locus_glycop"/>
    <property type="match status" value="1"/>
</dbReference>
<feature type="domain" description="Protein kinase" evidence="22">
    <location>
        <begin position="511"/>
        <end position="793"/>
    </location>
</feature>
<evidence type="ECO:0000259" key="23">
    <source>
        <dbReference type="PROSITE" id="PS50026"/>
    </source>
</evidence>